<gene>
    <name evidence="2" type="ORF">DFH08DRAFT_445493</name>
</gene>
<dbReference type="Proteomes" id="UP001218218">
    <property type="component" value="Unassembled WGS sequence"/>
</dbReference>
<feature type="compositionally biased region" description="Basic and acidic residues" evidence="1">
    <location>
        <begin position="60"/>
        <end position="76"/>
    </location>
</feature>
<feature type="region of interest" description="Disordered" evidence="1">
    <location>
        <begin position="1"/>
        <end position="268"/>
    </location>
</feature>
<protein>
    <submittedName>
        <fullName evidence="2">Uncharacterized protein</fullName>
    </submittedName>
</protein>
<sequence length="653" mass="70571">MANQPSGRGRGRGRGGGDRGGARGGAAAEKRKAAEDSDFEPNSPPKKRTRTPRALPEPRTLPDRKRNPDSAAPDKPRPKRPNGAKDADAAQAAAAVADREARRKSLVDSLAALDAEEDVRQAQEDEDAIYHRDDEQVADSMDEDEPVLTITQEDFERIEDDDAYRTSPELEKPRVKPVPPKRTKKAGKGETRKEVEAATRVLAERSKASEQGAKKKGVQNNNAAAASRKAGLSSAWAKTHGGASKAPSAAHPDSEETPKLGGLKDDDAVGARPDFALAANTQRARQNELVQFVSSDTEETPSKLAKAMRTVVPVVKLHKPRNTQPASKIPALVIDGCKTPKIKSESSSSSFTPESAADVRGLPAFIAPTWIGVFLPALYHLLTVSDDPMVIGSIGVDPKQPGKEIVAILQTLLAETYPGNGWTVTWGDVICARAISRIGERRSAMARAGLRGADDIFKRVSYYEDFKSDTPGALKTDQIKKDARYAVLEHGPAFYKFPIPQGVSILDPEDPEYIKPRGYLESKIIIDTMTPFIKGEAFQLIIMKNENGKEMVDPSSMLPIGALGMTAAAVERAYQAYRSGERIKPRDFSSQHFGTAVAGFITSIKGLSVSRWQSIINACGANVRGHAAVSKAATEVENSLDGIRERMYIPSSP</sequence>
<feature type="compositionally biased region" description="Basic and acidic residues" evidence="1">
    <location>
        <begin position="97"/>
        <end position="106"/>
    </location>
</feature>
<accession>A0AAD6Z9J4</accession>
<evidence type="ECO:0000256" key="1">
    <source>
        <dbReference type="SAM" id="MobiDB-lite"/>
    </source>
</evidence>
<proteinExistence type="predicted"/>
<feature type="compositionally biased region" description="Basic and acidic residues" evidence="1">
    <location>
        <begin position="252"/>
        <end position="268"/>
    </location>
</feature>
<comment type="caution">
    <text evidence="2">The sequence shown here is derived from an EMBL/GenBank/DDBJ whole genome shotgun (WGS) entry which is preliminary data.</text>
</comment>
<feature type="compositionally biased region" description="Basic and acidic residues" evidence="1">
    <location>
        <begin position="187"/>
        <end position="208"/>
    </location>
</feature>
<keyword evidence="3" id="KW-1185">Reference proteome</keyword>
<feature type="compositionally biased region" description="Acidic residues" evidence="1">
    <location>
        <begin position="136"/>
        <end position="146"/>
    </location>
</feature>
<feature type="compositionally biased region" description="Basic and acidic residues" evidence="1">
    <location>
        <begin position="118"/>
        <end position="135"/>
    </location>
</feature>
<evidence type="ECO:0000313" key="3">
    <source>
        <dbReference type="Proteomes" id="UP001218218"/>
    </source>
</evidence>
<evidence type="ECO:0000313" key="2">
    <source>
        <dbReference type="EMBL" id="KAJ7312555.1"/>
    </source>
</evidence>
<name>A0AAD6Z9J4_9AGAR</name>
<dbReference type="EMBL" id="JARIHO010000071">
    <property type="protein sequence ID" value="KAJ7312555.1"/>
    <property type="molecule type" value="Genomic_DNA"/>
</dbReference>
<reference evidence="2" key="1">
    <citation type="submission" date="2023-03" db="EMBL/GenBank/DDBJ databases">
        <title>Massive genome expansion in bonnet fungi (Mycena s.s.) driven by repeated elements and novel gene families across ecological guilds.</title>
        <authorList>
            <consortium name="Lawrence Berkeley National Laboratory"/>
            <person name="Harder C.B."/>
            <person name="Miyauchi S."/>
            <person name="Viragh M."/>
            <person name="Kuo A."/>
            <person name="Thoen E."/>
            <person name="Andreopoulos B."/>
            <person name="Lu D."/>
            <person name="Skrede I."/>
            <person name="Drula E."/>
            <person name="Henrissat B."/>
            <person name="Morin E."/>
            <person name="Kohler A."/>
            <person name="Barry K."/>
            <person name="LaButti K."/>
            <person name="Morin E."/>
            <person name="Salamov A."/>
            <person name="Lipzen A."/>
            <person name="Mereny Z."/>
            <person name="Hegedus B."/>
            <person name="Baldrian P."/>
            <person name="Stursova M."/>
            <person name="Weitz H."/>
            <person name="Taylor A."/>
            <person name="Grigoriev I.V."/>
            <person name="Nagy L.G."/>
            <person name="Martin F."/>
            <person name="Kauserud H."/>
        </authorList>
    </citation>
    <scope>NUCLEOTIDE SEQUENCE</scope>
    <source>
        <strain evidence="2">CBHHK002</strain>
    </source>
</reference>
<dbReference type="AlphaFoldDB" id="A0AAD6Z9J4"/>
<organism evidence="2 3">
    <name type="scientific">Mycena albidolilacea</name>
    <dbReference type="NCBI Taxonomy" id="1033008"/>
    <lineage>
        <taxon>Eukaryota</taxon>
        <taxon>Fungi</taxon>
        <taxon>Dikarya</taxon>
        <taxon>Basidiomycota</taxon>
        <taxon>Agaricomycotina</taxon>
        <taxon>Agaricomycetes</taxon>
        <taxon>Agaricomycetidae</taxon>
        <taxon>Agaricales</taxon>
        <taxon>Marasmiineae</taxon>
        <taxon>Mycenaceae</taxon>
        <taxon>Mycena</taxon>
    </lineage>
</organism>